<reference evidence="2 3" key="1">
    <citation type="submission" date="2019-06" db="EMBL/GenBank/DDBJ databases">
        <title>Sequencing the genomes of 1000 actinobacteria strains.</title>
        <authorList>
            <person name="Klenk H.-P."/>
        </authorList>
    </citation>
    <scope>NUCLEOTIDE SEQUENCE [LARGE SCALE GENOMIC DNA]</scope>
    <source>
        <strain evidence="2 3">DSM 102200</strain>
    </source>
</reference>
<dbReference type="OrthoDB" id="7945987at2"/>
<dbReference type="InterPro" id="IPR011991">
    <property type="entry name" value="ArsR-like_HTH"/>
</dbReference>
<gene>
    <name evidence="2" type="ORF">FB559_8514</name>
</gene>
<feature type="domain" description="HTH arsR-type" evidence="1">
    <location>
        <begin position="12"/>
        <end position="98"/>
    </location>
</feature>
<accession>A0A543BST4</accession>
<evidence type="ECO:0000313" key="2">
    <source>
        <dbReference type="EMBL" id="TQL87903.1"/>
    </source>
</evidence>
<dbReference type="GO" id="GO:0003700">
    <property type="term" value="F:DNA-binding transcription factor activity"/>
    <property type="evidence" value="ECO:0007669"/>
    <property type="project" value="InterPro"/>
</dbReference>
<proteinExistence type="predicted"/>
<sequence>MDEPGRKLRDPQELRVLAHPLRMRLRQALYERGTATATELAEMVGESPANCSWHLRQLAKYGFVEETGDGTGRNRPWRPASHALSWGEADESGELAAAGDRLSAMIYEQEFAGLRDWQAWRRTDPPEWQDAASFAQSVAWLTAEELAELNATLTELALRGRERLRDPATRPPGSRRIRIFTSAVPAAPLPADPDQDS</sequence>
<dbReference type="Gene3D" id="1.10.10.10">
    <property type="entry name" value="Winged helix-like DNA-binding domain superfamily/Winged helix DNA-binding domain"/>
    <property type="match status" value="1"/>
</dbReference>
<name>A0A543BST4_9ACTN</name>
<dbReference type="EMBL" id="VFOZ01000003">
    <property type="protein sequence ID" value="TQL87903.1"/>
    <property type="molecule type" value="Genomic_DNA"/>
</dbReference>
<dbReference type="Pfam" id="PF12840">
    <property type="entry name" value="HTH_20"/>
    <property type="match status" value="1"/>
</dbReference>
<dbReference type="Proteomes" id="UP000316096">
    <property type="component" value="Unassembled WGS sequence"/>
</dbReference>
<organism evidence="2 3">
    <name type="scientific">Actinoallomurus bryophytorum</name>
    <dbReference type="NCBI Taxonomy" id="1490222"/>
    <lineage>
        <taxon>Bacteria</taxon>
        <taxon>Bacillati</taxon>
        <taxon>Actinomycetota</taxon>
        <taxon>Actinomycetes</taxon>
        <taxon>Streptosporangiales</taxon>
        <taxon>Thermomonosporaceae</taxon>
        <taxon>Actinoallomurus</taxon>
    </lineage>
</organism>
<dbReference type="CDD" id="cd00090">
    <property type="entry name" value="HTH_ARSR"/>
    <property type="match status" value="1"/>
</dbReference>
<dbReference type="RefSeq" id="WP_141963535.1">
    <property type="nucleotide sequence ID" value="NZ_VFOZ01000003.1"/>
</dbReference>
<dbReference type="InterPro" id="IPR036390">
    <property type="entry name" value="WH_DNA-bd_sf"/>
</dbReference>
<dbReference type="InterPro" id="IPR001845">
    <property type="entry name" value="HTH_ArsR_DNA-bd_dom"/>
</dbReference>
<dbReference type="SMART" id="SM00418">
    <property type="entry name" value="HTH_ARSR"/>
    <property type="match status" value="1"/>
</dbReference>
<dbReference type="InterPro" id="IPR036388">
    <property type="entry name" value="WH-like_DNA-bd_sf"/>
</dbReference>
<keyword evidence="3" id="KW-1185">Reference proteome</keyword>
<evidence type="ECO:0000259" key="1">
    <source>
        <dbReference type="SMART" id="SM00418"/>
    </source>
</evidence>
<dbReference type="SUPFAM" id="SSF46785">
    <property type="entry name" value="Winged helix' DNA-binding domain"/>
    <property type="match status" value="1"/>
</dbReference>
<protein>
    <submittedName>
        <fullName evidence="2">ArsR family transcriptional regulator</fullName>
    </submittedName>
</protein>
<evidence type="ECO:0000313" key="3">
    <source>
        <dbReference type="Proteomes" id="UP000316096"/>
    </source>
</evidence>
<dbReference type="AlphaFoldDB" id="A0A543BST4"/>
<comment type="caution">
    <text evidence="2">The sequence shown here is derived from an EMBL/GenBank/DDBJ whole genome shotgun (WGS) entry which is preliminary data.</text>
</comment>